<evidence type="ECO:0000313" key="1">
    <source>
        <dbReference type="EMBL" id="GFN99619.1"/>
    </source>
</evidence>
<sequence>MIFSQDSSLVPFWVGLLSTNKSLYPWIVLLEADHLVTIYSTVPLHCMYPQRFSCRPTQGMSSGLCHIHHHKHIRILRASRSFHNPNDDITDGLRDAHRLHFTHRVSGISRARPALAAKSSLAPSRRAVAITPAPAFFAEELEYVQLLAI</sequence>
<dbReference type="AlphaFoldDB" id="A0AAV3ZUU6"/>
<reference evidence="1 2" key="1">
    <citation type="journal article" date="2021" name="Elife">
        <title>Chloroplast acquisition without the gene transfer in kleptoplastic sea slugs, Plakobranchus ocellatus.</title>
        <authorList>
            <person name="Maeda T."/>
            <person name="Takahashi S."/>
            <person name="Yoshida T."/>
            <person name="Shimamura S."/>
            <person name="Takaki Y."/>
            <person name="Nagai Y."/>
            <person name="Toyoda A."/>
            <person name="Suzuki Y."/>
            <person name="Arimoto A."/>
            <person name="Ishii H."/>
            <person name="Satoh N."/>
            <person name="Nishiyama T."/>
            <person name="Hasebe M."/>
            <person name="Maruyama T."/>
            <person name="Minagawa J."/>
            <person name="Obokata J."/>
            <person name="Shigenobu S."/>
        </authorList>
    </citation>
    <scope>NUCLEOTIDE SEQUENCE [LARGE SCALE GENOMIC DNA]</scope>
</reference>
<dbReference type="EMBL" id="BLXT01003003">
    <property type="protein sequence ID" value="GFN99619.1"/>
    <property type="molecule type" value="Genomic_DNA"/>
</dbReference>
<accession>A0AAV3ZUU6</accession>
<name>A0AAV3ZUU6_9GAST</name>
<dbReference type="Proteomes" id="UP000735302">
    <property type="component" value="Unassembled WGS sequence"/>
</dbReference>
<keyword evidence="2" id="KW-1185">Reference proteome</keyword>
<gene>
    <name evidence="1" type="ORF">PoB_002612500</name>
</gene>
<organism evidence="1 2">
    <name type="scientific">Plakobranchus ocellatus</name>
    <dbReference type="NCBI Taxonomy" id="259542"/>
    <lineage>
        <taxon>Eukaryota</taxon>
        <taxon>Metazoa</taxon>
        <taxon>Spiralia</taxon>
        <taxon>Lophotrochozoa</taxon>
        <taxon>Mollusca</taxon>
        <taxon>Gastropoda</taxon>
        <taxon>Heterobranchia</taxon>
        <taxon>Euthyneura</taxon>
        <taxon>Panpulmonata</taxon>
        <taxon>Sacoglossa</taxon>
        <taxon>Placobranchoidea</taxon>
        <taxon>Plakobranchidae</taxon>
        <taxon>Plakobranchus</taxon>
    </lineage>
</organism>
<evidence type="ECO:0000313" key="2">
    <source>
        <dbReference type="Proteomes" id="UP000735302"/>
    </source>
</evidence>
<proteinExistence type="predicted"/>
<protein>
    <submittedName>
        <fullName evidence="1">Uncharacterized protein</fullName>
    </submittedName>
</protein>
<comment type="caution">
    <text evidence="1">The sequence shown here is derived from an EMBL/GenBank/DDBJ whole genome shotgun (WGS) entry which is preliminary data.</text>
</comment>